<organism evidence="1 2">
    <name type="scientific">Apolygus lucorum</name>
    <name type="common">Small green plant bug</name>
    <name type="synonym">Lygocoris lucorum</name>
    <dbReference type="NCBI Taxonomy" id="248454"/>
    <lineage>
        <taxon>Eukaryota</taxon>
        <taxon>Metazoa</taxon>
        <taxon>Ecdysozoa</taxon>
        <taxon>Arthropoda</taxon>
        <taxon>Hexapoda</taxon>
        <taxon>Insecta</taxon>
        <taxon>Pterygota</taxon>
        <taxon>Neoptera</taxon>
        <taxon>Paraneoptera</taxon>
        <taxon>Hemiptera</taxon>
        <taxon>Heteroptera</taxon>
        <taxon>Panheteroptera</taxon>
        <taxon>Cimicomorpha</taxon>
        <taxon>Miridae</taxon>
        <taxon>Mirini</taxon>
        <taxon>Apolygus</taxon>
    </lineage>
</organism>
<dbReference type="Proteomes" id="UP000466442">
    <property type="component" value="Unassembled WGS sequence"/>
</dbReference>
<sequence length="82" mass="9031">MMVTSGSCSSNLCSEGECLESPLVYWWNPLLSAIVTEFDVDDPNVTVQIKKPNAVVEFIQENLRKGGQQLDVTLVIGEDSNQ</sequence>
<gene>
    <name evidence="1" type="ORF">GE061_018045</name>
</gene>
<dbReference type="AlphaFoldDB" id="A0A8S9XE21"/>
<comment type="caution">
    <text evidence="1">The sequence shown here is derived from an EMBL/GenBank/DDBJ whole genome shotgun (WGS) entry which is preliminary data.</text>
</comment>
<protein>
    <submittedName>
        <fullName evidence="1">Uncharacterized protein</fullName>
    </submittedName>
</protein>
<evidence type="ECO:0000313" key="2">
    <source>
        <dbReference type="Proteomes" id="UP000466442"/>
    </source>
</evidence>
<accession>A0A8S9XE21</accession>
<keyword evidence="2" id="KW-1185">Reference proteome</keyword>
<dbReference type="EMBL" id="WIXP02000008">
    <property type="protein sequence ID" value="KAF6206809.1"/>
    <property type="molecule type" value="Genomic_DNA"/>
</dbReference>
<evidence type="ECO:0000313" key="1">
    <source>
        <dbReference type="EMBL" id="KAF6206809.1"/>
    </source>
</evidence>
<name>A0A8S9XE21_APOLU</name>
<proteinExistence type="predicted"/>
<reference evidence="1" key="1">
    <citation type="journal article" date="2021" name="Mol. Ecol. Resour.">
        <title>Apolygus lucorum genome provides insights into omnivorousness and mesophyll feeding.</title>
        <authorList>
            <person name="Liu Y."/>
            <person name="Liu H."/>
            <person name="Wang H."/>
            <person name="Huang T."/>
            <person name="Liu B."/>
            <person name="Yang B."/>
            <person name="Yin L."/>
            <person name="Li B."/>
            <person name="Zhang Y."/>
            <person name="Zhang S."/>
            <person name="Jiang F."/>
            <person name="Zhang X."/>
            <person name="Ren Y."/>
            <person name="Wang B."/>
            <person name="Wang S."/>
            <person name="Lu Y."/>
            <person name="Wu K."/>
            <person name="Fan W."/>
            <person name="Wang G."/>
        </authorList>
    </citation>
    <scope>NUCLEOTIDE SEQUENCE</scope>
    <source>
        <strain evidence="1">12Hb</strain>
    </source>
</reference>